<dbReference type="InterPro" id="IPR036640">
    <property type="entry name" value="ABC1_TM_sf"/>
</dbReference>
<dbReference type="PhylomeDB" id="A0A0G4FHC1"/>
<feature type="region of interest" description="Disordered" evidence="9">
    <location>
        <begin position="828"/>
        <end position="889"/>
    </location>
</feature>
<feature type="domain" description="ABC transmembrane type-1" evidence="12">
    <location>
        <begin position="140"/>
        <end position="374"/>
    </location>
</feature>
<dbReference type="GO" id="GO:0005524">
    <property type="term" value="F:ATP binding"/>
    <property type="evidence" value="ECO:0007669"/>
    <property type="project" value="UniProtKB-KW"/>
</dbReference>
<comment type="subcellular location">
    <subcellularLocation>
        <location evidence="1">Peroxisome membrane</location>
        <topology evidence="1">Multi-pass membrane protein</topology>
    </subcellularLocation>
</comment>
<dbReference type="InterPro" id="IPR050835">
    <property type="entry name" value="ABC_transporter_sub-D"/>
</dbReference>
<dbReference type="STRING" id="1169540.A0A0G4FHC1"/>
<dbReference type="PANTHER" id="PTHR11384:SF67">
    <property type="entry name" value="ATP-BINDING CASSETTE SUB-FAMILY D MEMBER 1"/>
    <property type="match status" value="1"/>
</dbReference>
<evidence type="ECO:0000256" key="5">
    <source>
        <dbReference type="ARBA" id="ARBA00022741"/>
    </source>
</evidence>
<evidence type="ECO:0000256" key="8">
    <source>
        <dbReference type="ARBA" id="ARBA00023136"/>
    </source>
</evidence>
<organism evidence="13 14">
    <name type="scientific">Vitrella brassicaformis (strain CCMP3155)</name>
    <dbReference type="NCBI Taxonomy" id="1169540"/>
    <lineage>
        <taxon>Eukaryota</taxon>
        <taxon>Sar</taxon>
        <taxon>Alveolata</taxon>
        <taxon>Colpodellida</taxon>
        <taxon>Vitrellaceae</taxon>
        <taxon>Vitrella</taxon>
    </lineage>
</organism>
<dbReference type="GO" id="GO:0005778">
    <property type="term" value="C:peroxisomal membrane"/>
    <property type="evidence" value="ECO:0007669"/>
    <property type="project" value="UniProtKB-SubCell"/>
</dbReference>
<dbReference type="GO" id="GO:0015910">
    <property type="term" value="P:long-chain fatty acid import into peroxisome"/>
    <property type="evidence" value="ECO:0007669"/>
    <property type="project" value="TreeGrafter"/>
</dbReference>
<dbReference type="EMBL" id="CDMY01000436">
    <property type="protein sequence ID" value="CEM12692.1"/>
    <property type="molecule type" value="Genomic_DNA"/>
</dbReference>
<dbReference type="Gene3D" id="1.20.1560.10">
    <property type="entry name" value="ABC transporter type 1, transmembrane domain"/>
    <property type="match status" value="1"/>
</dbReference>
<feature type="region of interest" description="Disordered" evidence="9">
    <location>
        <begin position="1"/>
        <end position="25"/>
    </location>
</feature>
<dbReference type="PANTHER" id="PTHR11384">
    <property type="entry name" value="ATP-BINDING CASSETTE, SUB-FAMILY D MEMBER"/>
    <property type="match status" value="1"/>
</dbReference>
<evidence type="ECO:0000256" key="4">
    <source>
        <dbReference type="ARBA" id="ARBA00022692"/>
    </source>
</evidence>
<dbReference type="PROSITE" id="PS50929">
    <property type="entry name" value="ABC_TM1F"/>
    <property type="match status" value="1"/>
</dbReference>
<gene>
    <name evidence="13" type="ORF">Vbra_15412</name>
</gene>
<keyword evidence="3" id="KW-0813">Transport</keyword>
<protein>
    <recommendedName>
        <fullName evidence="15">ABC transporter domain-containing protein</fullName>
    </recommendedName>
</protein>
<evidence type="ECO:0000256" key="10">
    <source>
        <dbReference type="SAM" id="Phobius"/>
    </source>
</evidence>
<keyword evidence="14" id="KW-1185">Reference proteome</keyword>
<evidence type="ECO:0000256" key="2">
    <source>
        <dbReference type="ARBA" id="ARBA00008575"/>
    </source>
</evidence>
<feature type="domain" description="ABC transporter" evidence="11">
    <location>
        <begin position="508"/>
        <end position="735"/>
    </location>
</feature>
<dbReference type="OrthoDB" id="422637at2759"/>
<feature type="region of interest" description="Disordered" evidence="9">
    <location>
        <begin position="71"/>
        <end position="105"/>
    </location>
</feature>
<dbReference type="InterPro" id="IPR003593">
    <property type="entry name" value="AAA+_ATPase"/>
</dbReference>
<dbReference type="GO" id="GO:0016887">
    <property type="term" value="F:ATP hydrolysis activity"/>
    <property type="evidence" value="ECO:0007669"/>
    <property type="project" value="InterPro"/>
</dbReference>
<evidence type="ECO:0000259" key="11">
    <source>
        <dbReference type="PROSITE" id="PS50893"/>
    </source>
</evidence>
<dbReference type="GO" id="GO:0005324">
    <property type="term" value="F:long-chain fatty acid transmembrane transporter activity"/>
    <property type="evidence" value="ECO:0007669"/>
    <property type="project" value="TreeGrafter"/>
</dbReference>
<dbReference type="GO" id="GO:0007031">
    <property type="term" value="P:peroxisome organization"/>
    <property type="evidence" value="ECO:0007669"/>
    <property type="project" value="TreeGrafter"/>
</dbReference>
<dbReference type="Gene3D" id="3.40.50.300">
    <property type="entry name" value="P-loop containing nucleotide triphosphate hydrolases"/>
    <property type="match status" value="1"/>
</dbReference>
<evidence type="ECO:0000256" key="9">
    <source>
        <dbReference type="SAM" id="MobiDB-lite"/>
    </source>
</evidence>
<reference evidence="13 14" key="1">
    <citation type="submission" date="2014-11" db="EMBL/GenBank/DDBJ databases">
        <authorList>
            <person name="Zhu J."/>
            <person name="Qi W."/>
            <person name="Song R."/>
        </authorList>
    </citation>
    <scope>NUCLEOTIDE SEQUENCE [LARGE SCALE GENOMIC DNA]</scope>
</reference>
<feature type="transmembrane region" description="Helical" evidence="10">
    <location>
        <begin position="179"/>
        <end position="196"/>
    </location>
</feature>
<evidence type="ECO:0000313" key="14">
    <source>
        <dbReference type="Proteomes" id="UP000041254"/>
    </source>
</evidence>
<comment type="similarity">
    <text evidence="2">Belongs to the ABC transporter superfamily. ABCD family. Peroxisomal fatty acyl CoA transporter (TC 3.A.1.203) subfamily.</text>
</comment>
<evidence type="ECO:0000256" key="6">
    <source>
        <dbReference type="ARBA" id="ARBA00022840"/>
    </source>
</evidence>
<sequence>MTSGPVKASAGGLLPPGASISPSSRRRNSRLAAAFLARLFGSPSRKLGWVSAAVLAWAYYHYQQELKARTEEPRIRSRPRRGSSREQGPEEAEEEDNRGSSGPFDIHGRGKVDALFVRRLLGLVKIVIPGIACREVRLLVLLCAFLVARTFMSIWIAALNGKIVKAIVQRNLRLFIRRIGTLAAYAVPASFINSYIDYLGKDVALCFRERMSEHFCSRYLDKMVFYRLSHLDVRLPNAEQRLTGDIERWSLALSSLVSNVLKPLLDIVLFTRKLSELVGIQGPIAAMGWYVLSGLAIRAVSPPFGKYTAQEQRLEGEYRAVHADIVNNAEQIAFYRGNVFEQHRVKSAFERVVAHLQHLQVRRLYMGCFDSLLVKYGAVLVGYTVVGLPVFGPNRQAYLDSVQSDPTQITQDYVRNSSLLINLAKAIGKLVVAYKDLQLLAGYTALISELQDVLADLEQGHYSAFVPKTTTSTTDTQPSIQYPESEARPPPSPSHAPLRGRIVPSDEIRFVDVPIVTPAGDLLINNISFSVRRGMNVFIIGPNGCGKSSLFRILGELWPLLGGELHKPPPHEIFYIPQRPYFPEGSLRDQIIYPDTEEECYQKGCTDWELEELFGMVRLKYLLNRCPYGWDTWNDWDERLSGGEKQRLAMARLCYHQPEFAILDECTSAVSVDVEGHLYSQCKQRGITFISISHRLNLLKYHDYLLKFDGQGGWSFEKIDQPLRVDSYSSFLTFHQPPNPPPPLMAGTPPAPSSTTYPPDPPPSSSPSEAPNQPDTADQPLPFYHPPAAAAAAAAAASFSSHPAEMHIHPSQSLTSLAARLPLGALRQVPSVPGDMPSMRHPPLLDSLGDDDRHGHHGRGSSGSEYGFRVHPPDMLSPIDSPLYRGMSD</sequence>
<evidence type="ECO:0000256" key="1">
    <source>
        <dbReference type="ARBA" id="ARBA00004585"/>
    </source>
</evidence>
<dbReference type="FunFam" id="3.40.50.300:FF:000636">
    <property type="entry name" value="ATP-binding cassette sub-family D member 3"/>
    <property type="match status" value="1"/>
</dbReference>
<dbReference type="SMART" id="SM00382">
    <property type="entry name" value="AAA"/>
    <property type="match status" value="1"/>
</dbReference>
<dbReference type="GO" id="GO:0042760">
    <property type="term" value="P:very long-chain fatty acid catabolic process"/>
    <property type="evidence" value="ECO:0007669"/>
    <property type="project" value="TreeGrafter"/>
</dbReference>
<dbReference type="InterPro" id="IPR003439">
    <property type="entry name" value="ABC_transporter-like_ATP-bd"/>
</dbReference>
<dbReference type="Pfam" id="PF06472">
    <property type="entry name" value="ABC_membrane_2"/>
    <property type="match status" value="1"/>
</dbReference>
<feature type="region of interest" description="Disordered" evidence="9">
    <location>
        <begin position="466"/>
        <end position="499"/>
    </location>
</feature>
<dbReference type="Proteomes" id="UP000041254">
    <property type="component" value="Unassembled WGS sequence"/>
</dbReference>
<evidence type="ECO:0000256" key="7">
    <source>
        <dbReference type="ARBA" id="ARBA00022989"/>
    </source>
</evidence>
<dbReference type="SUPFAM" id="SSF90123">
    <property type="entry name" value="ABC transporter transmembrane region"/>
    <property type="match status" value="1"/>
</dbReference>
<dbReference type="InParanoid" id="A0A0G4FHC1"/>
<feature type="transmembrane region" description="Helical" evidence="10">
    <location>
        <begin position="138"/>
        <end position="158"/>
    </location>
</feature>
<dbReference type="SUPFAM" id="SSF52540">
    <property type="entry name" value="P-loop containing nucleoside triphosphate hydrolases"/>
    <property type="match status" value="1"/>
</dbReference>
<feature type="region of interest" description="Disordered" evidence="9">
    <location>
        <begin position="736"/>
        <end position="784"/>
    </location>
</feature>
<evidence type="ECO:0008006" key="15">
    <source>
        <dbReference type="Google" id="ProtNLM"/>
    </source>
</evidence>
<dbReference type="CDD" id="cd03223">
    <property type="entry name" value="ABCD_peroxisomal_ALDP"/>
    <property type="match status" value="1"/>
</dbReference>
<dbReference type="AlphaFoldDB" id="A0A0G4FHC1"/>
<dbReference type="InterPro" id="IPR011527">
    <property type="entry name" value="ABC1_TM_dom"/>
</dbReference>
<keyword evidence="8 10" id="KW-0472">Membrane</keyword>
<dbReference type="PROSITE" id="PS50893">
    <property type="entry name" value="ABC_TRANSPORTER_2"/>
    <property type="match status" value="1"/>
</dbReference>
<accession>A0A0G4FHC1</accession>
<dbReference type="GO" id="GO:0006635">
    <property type="term" value="P:fatty acid beta-oxidation"/>
    <property type="evidence" value="ECO:0007669"/>
    <property type="project" value="TreeGrafter"/>
</dbReference>
<keyword evidence="7 10" id="KW-1133">Transmembrane helix</keyword>
<feature type="compositionally biased region" description="Pro residues" evidence="9">
    <location>
        <begin position="737"/>
        <end position="765"/>
    </location>
</feature>
<name>A0A0G4FHC1_VITBC</name>
<dbReference type="InterPro" id="IPR027417">
    <property type="entry name" value="P-loop_NTPase"/>
</dbReference>
<dbReference type="Pfam" id="PF00005">
    <property type="entry name" value="ABC_tran"/>
    <property type="match status" value="1"/>
</dbReference>
<keyword evidence="6" id="KW-0067">ATP-binding</keyword>
<dbReference type="OMA" id="DIQAGHF"/>
<dbReference type="GO" id="GO:0140359">
    <property type="term" value="F:ABC-type transporter activity"/>
    <property type="evidence" value="ECO:0007669"/>
    <property type="project" value="InterPro"/>
</dbReference>
<evidence type="ECO:0000256" key="3">
    <source>
        <dbReference type="ARBA" id="ARBA00022448"/>
    </source>
</evidence>
<evidence type="ECO:0000313" key="13">
    <source>
        <dbReference type="EMBL" id="CEM12692.1"/>
    </source>
</evidence>
<evidence type="ECO:0000259" key="12">
    <source>
        <dbReference type="PROSITE" id="PS50929"/>
    </source>
</evidence>
<keyword evidence="4 10" id="KW-0812">Transmembrane</keyword>
<proteinExistence type="inferred from homology"/>
<keyword evidence="5" id="KW-0547">Nucleotide-binding</keyword>
<dbReference type="VEuPathDB" id="CryptoDB:Vbra_15412"/>